<evidence type="ECO:0000313" key="13">
    <source>
        <dbReference type="EMBL" id="GAA3130913.1"/>
    </source>
</evidence>
<dbReference type="CDD" id="cd03505">
    <property type="entry name" value="Delta9-FADS-like"/>
    <property type="match status" value="1"/>
</dbReference>
<accession>A0ABP6MYY7</accession>
<name>A0ABP6MYY7_9ACTN</name>
<comment type="subcellular location">
    <subcellularLocation>
        <location evidence="1">Membrane</location>
        <topology evidence="1">Multi-pass membrane protein</topology>
    </subcellularLocation>
</comment>
<feature type="domain" description="Fatty acid desaturase" evidence="12">
    <location>
        <begin position="51"/>
        <end position="268"/>
    </location>
</feature>
<keyword evidence="4" id="KW-0276">Fatty acid metabolism</keyword>
<feature type="region of interest" description="Disordered" evidence="10">
    <location>
        <begin position="311"/>
        <end position="331"/>
    </location>
</feature>
<dbReference type="InterPro" id="IPR015876">
    <property type="entry name" value="Acyl-CoA_DS"/>
</dbReference>
<feature type="transmembrane region" description="Helical" evidence="11">
    <location>
        <begin position="207"/>
        <end position="226"/>
    </location>
</feature>
<dbReference type="PANTHER" id="PTHR11351:SF3">
    <property type="entry name" value="BLL4393 PROTEIN"/>
    <property type="match status" value="1"/>
</dbReference>
<comment type="similarity">
    <text evidence="2">Belongs to the fatty acid desaturase type 2 family.</text>
</comment>
<evidence type="ECO:0000256" key="7">
    <source>
        <dbReference type="ARBA" id="ARBA00023004"/>
    </source>
</evidence>
<organism evidence="13 14">
    <name type="scientific">Streptomyces rectiviolaceus</name>
    <dbReference type="NCBI Taxonomy" id="332591"/>
    <lineage>
        <taxon>Bacteria</taxon>
        <taxon>Bacillati</taxon>
        <taxon>Actinomycetota</taxon>
        <taxon>Actinomycetes</taxon>
        <taxon>Kitasatosporales</taxon>
        <taxon>Streptomycetaceae</taxon>
        <taxon>Streptomyces</taxon>
    </lineage>
</organism>
<reference evidence="14" key="1">
    <citation type="journal article" date="2019" name="Int. J. Syst. Evol. Microbiol.">
        <title>The Global Catalogue of Microorganisms (GCM) 10K type strain sequencing project: providing services to taxonomists for standard genome sequencing and annotation.</title>
        <authorList>
            <consortium name="The Broad Institute Genomics Platform"/>
            <consortium name="The Broad Institute Genome Sequencing Center for Infectious Disease"/>
            <person name="Wu L."/>
            <person name="Ma J."/>
        </authorList>
    </citation>
    <scope>NUCLEOTIDE SEQUENCE [LARGE SCALE GENOMIC DNA]</scope>
    <source>
        <strain evidence="14">JCM 9092</strain>
    </source>
</reference>
<keyword evidence="9 11" id="KW-0472">Membrane</keyword>
<keyword evidence="6" id="KW-0560">Oxidoreductase</keyword>
<evidence type="ECO:0000256" key="8">
    <source>
        <dbReference type="ARBA" id="ARBA00023098"/>
    </source>
</evidence>
<evidence type="ECO:0000259" key="12">
    <source>
        <dbReference type="Pfam" id="PF00487"/>
    </source>
</evidence>
<dbReference type="Pfam" id="PF00487">
    <property type="entry name" value="FA_desaturase"/>
    <property type="match status" value="1"/>
</dbReference>
<dbReference type="Proteomes" id="UP001501637">
    <property type="component" value="Unassembled WGS sequence"/>
</dbReference>
<feature type="transmembrane region" description="Helical" evidence="11">
    <location>
        <begin position="24"/>
        <end position="48"/>
    </location>
</feature>
<evidence type="ECO:0000256" key="6">
    <source>
        <dbReference type="ARBA" id="ARBA00023002"/>
    </source>
</evidence>
<dbReference type="PANTHER" id="PTHR11351">
    <property type="entry name" value="ACYL-COA DESATURASE"/>
    <property type="match status" value="1"/>
</dbReference>
<feature type="transmembrane region" description="Helical" evidence="11">
    <location>
        <begin position="177"/>
        <end position="195"/>
    </location>
</feature>
<dbReference type="PRINTS" id="PR00075">
    <property type="entry name" value="FACDDSATRASE"/>
</dbReference>
<sequence>MEIRMAEESANAAWGERMGMSDRVVVGVFVGIPFIAVIASVVVLWGWGVTWHDLVIGAVMYAIAVHGITIGYHRLFTHKAFKAARPLKIALAVAGTMAVEGDAITWCADHRRHHRFADRPGDPHSPWRFGTSVRALLKGMVWAHVGWTLNNDRTDQQKYVPDLLADRDLVLVARWQPLIVLFSFGAPAVVGGLWGEGSWDSGAAWSAFFWAGLVRIGLLHHVTWSINSICHISGARPFRVRDRSGNVWWLAPLSGGESWHNLHHADPTSARHGVLRGQLDSSARLIRLFELASWASAVRWPDERRLARLSADVRAPSREGQGPPPASARKP</sequence>
<keyword evidence="7" id="KW-0408">Iron</keyword>
<dbReference type="EMBL" id="BAAAUG010000123">
    <property type="protein sequence ID" value="GAA3130913.1"/>
    <property type="molecule type" value="Genomic_DNA"/>
</dbReference>
<evidence type="ECO:0000256" key="11">
    <source>
        <dbReference type="SAM" id="Phobius"/>
    </source>
</evidence>
<keyword evidence="3 11" id="KW-0812">Transmembrane</keyword>
<feature type="compositionally biased region" description="Pro residues" evidence="10">
    <location>
        <begin position="322"/>
        <end position="331"/>
    </location>
</feature>
<proteinExistence type="inferred from homology"/>
<protein>
    <submittedName>
        <fullName evidence="13">Fatty acid desaturase</fullName>
    </submittedName>
</protein>
<evidence type="ECO:0000256" key="1">
    <source>
        <dbReference type="ARBA" id="ARBA00004141"/>
    </source>
</evidence>
<feature type="transmembrane region" description="Helical" evidence="11">
    <location>
        <begin position="54"/>
        <end position="72"/>
    </location>
</feature>
<dbReference type="InterPro" id="IPR005804">
    <property type="entry name" value="FA_desaturase_dom"/>
</dbReference>
<keyword evidence="8" id="KW-0443">Lipid metabolism</keyword>
<keyword evidence="5 11" id="KW-1133">Transmembrane helix</keyword>
<evidence type="ECO:0000256" key="4">
    <source>
        <dbReference type="ARBA" id="ARBA00022832"/>
    </source>
</evidence>
<evidence type="ECO:0000256" key="3">
    <source>
        <dbReference type="ARBA" id="ARBA00022692"/>
    </source>
</evidence>
<keyword evidence="14" id="KW-1185">Reference proteome</keyword>
<gene>
    <name evidence="13" type="ORF">GCM10010449_60030</name>
</gene>
<evidence type="ECO:0000256" key="5">
    <source>
        <dbReference type="ARBA" id="ARBA00022989"/>
    </source>
</evidence>
<evidence type="ECO:0000256" key="2">
    <source>
        <dbReference type="ARBA" id="ARBA00008749"/>
    </source>
</evidence>
<evidence type="ECO:0000256" key="9">
    <source>
        <dbReference type="ARBA" id="ARBA00023136"/>
    </source>
</evidence>
<evidence type="ECO:0000313" key="14">
    <source>
        <dbReference type="Proteomes" id="UP001501637"/>
    </source>
</evidence>
<evidence type="ECO:0000256" key="10">
    <source>
        <dbReference type="SAM" id="MobiDB-lite"/>
    </source>
</evidence>
<comment type="caution">
    <text evidence="13">The sequence shown here is derived from an EMBL/GenBank/DDBJ whole genome shotgun (WGS) entry which is preliminary data.</text>
</comment>